<evidence type="ECO:0000256" key="1">
    <source>
        <dbReference type="SAM" id="Phobius"/>
    </source>
</evidence>
<organism evidence="2 3">
    <name type="scientific">Catenovulum maritimum</name>
    <dbReference type="NCBI Taxonomy" id="1513271"/>
    <lineage>
        <taxon>Bacteria</taxon>
        <taxon>Pseudomonadati</taxon>
        <taxon>Pseudomonadota</taxon>
        <taxon>Gammaproteobacteria</taxon>
        <taxon>Alteromonadales</taxon>
        <taxon>Alteromonadaceae</taxon>
        <taxon>Catenovulum</taxon>
    </lineage>
</organism>
<feature type="transmembrane region" description="Helical" evidence="1">
    <location>
        <begin position="73"/>
        <end position="92"/>
    </location>
</feature>
<dbReference type="Proteomes" id="UP000037600">
    <property type="component" value="Unassembled WGS sequence"/>
</dbReference>
<keyword evidence="1" id="KW-1133">Transmembrane helix</keyword>
<protein>
    <recommendedName>
        <fullName evidence="4">Trypsin</fullName>
    </recommendedName>
</protein>
<keyword evidence="3" id="KW-1185">Reference proteome</keyword>
<evidence type="ECO:0000313" key="2">
    <source>
        <dbReference type="EMBL" id="KMT66731.1"/>
    </source>
</evidence>
<keyword evidence="1" id="KW-0472">Membrane</keyword>
<name>A0A0J8JPW6_9ALTE</name>
<dbReference type="NCBIfam" id="NF037970">
    <property type="entry name" value="vanZ_1"/>
    <property type="match status" value="1"/>
</dbReference>
<keyword evidence="1" id="KW-0812">Transmembrane</keyword>
<dbReference type="AlphaFoldDB" id="A0A0J8JPW6"/>
<evidence type="ECO:0008006" key="4">
    <source>
        <dbReference type="Google" id="ProtNLM"/>
    </source>
</evidence>
<reference evidence="2 3" key="1">
    <citation type="submission" date="2015-04" db="EMBL/GenBank/DDBJ databases">
        <title>Draft Genome Sequence of the Novel Agar-Digesting Marine Bacterium Q1.</title>
        <authorList>
            <person name="Li Y."/>
            <person name="Li D."/>
            <person name="Chen G."/>
            <person name="Du Z."/>
        </authorList>
    </citation>
    <scope>NUCLEOTIDE SEQUENCE [LARGE SCALE GENOMIC DNA]</scope>
    <source>
        <strain evidence="2 3">Q1</strain>
    </source>
</reference>
<proteinExistence type="predicted"/>
<gene>
    <name evidence="2" type="ORF">XM47_00980</name>
</gene>
<sequence>MWTRALSISFIGFIVWVISAANNGAELMLFKFVAAIPFGDKIGHFLIFLLITICTNIGINAKQVFIYGKHYSLAFLLIGLLATSEEFSQIFIASRSFDWIDLTASLGGVWCGAKLKSAQKQENL</sequence>
<dbReference type="OrthoDB" id="532191at2"/>
<evidence type="ECO:0000313" key="3">
    <source>
        <dbReference type="Proteomes" id="UP000037600"/>
    </source>
</evidence>
<comment type="caution">
    <text evidence="2">The sequence shown here is derived from an EMBL/GenBank/DDBJ whole genome shotgun (WGS) entry which is preliminary data.</text>
</comment>
<feature type="transmembrane region" description="Helical" evidence="1">
    <location>
        <begin position="44"/>
        <end position="61"/>
    </location>
</feature>
<dbReference type="EMBL" id="LAZL01000002">
    <property type="protein sequence ID" value="KMT66731.1"/>
    <property type="molecule type" value="Genomic_DNA"/>
</dbReference>
<accession>A0A0J8JPW6</accession>